<dbReference type="OrthoDB" id="9765769at2"/>
<proteinExistence type="predicted"/>
<evidence type="ECO:0000313" key="2">
    <source>
        <dbReference type="EMBL" id="SFT24936.1"/>
    </source>
</evidence>
<keyword evidence="3" id="KW-1185">Reference proteome</keyword>
<protein>
    <submittedName>
        <fullName evidence="2">Imidazolonepropionase</fullName>
    </submittedName>
</protein>
<dbReference type="InterPro" id="IPR011059">
    <property type="entry name" value="Metal-dep_hydrolase_composite"/>
</dbReference>
<dbReference type="PANTHER" id="PTHR43135:SF3">
    <property type="entry name" value="ALPHA-D-RIBOSE 1-METHYLPHOSPHONATE 5-TRIPHOSPHATE DIPHOSPHATASE"/>
    <property type="match status" value="1"/>
</dbReference>
<dbReference type="InterPro" id="IPR006680">
    <property type="entry name" value="Amidohydro-rel"/>
</dbReference>
<dbReference type="CDD" id="cd01299">
    <property type="entry name" value="Met_dep_hydrolase_A"/>
    <property type="match status" value="1"/>
</dbReference>
<dbReference type="PANTHER" id="PTHR43135">
    <property type="entry name" value="ALPHA-D-RIBOSE 1-METHYLPHOSPHONATE 5-TRIPHOSPHATE DIPHOSPHATASE"/>
    <property type="match status" value="1"/>
</dbReference>
<dbReference type="EMBL" id="FOZW01000020">
    <property type="protein sequence ID" value="SFT24936.1"/>
    <property type="molecule type" value="Genomic_DNA"/>
</dbReference>
<dbReference type="RefSeq" id="WP_092430894.1">
    <property type="nucleotide sequence ID" value="NZ_FNCL01000023.1"/>
</dbReference>
<dbReference type="Proteomes" id="UP000199392">
    <property type="component" value="Unassembled WGS sequence"/>
</dbReference>
<dbReference type="SUPFAM" id="SSF51338">
    <property type="entry name" value="Composite domain of metallo-dependent hydrolases"/>
    <property type="match status" value="1"/>
</dbReference>
<dbReference type="InterPro" id="IPR032466">
    <property type="entry name" value="Metal_Hydrolase"/>
</dbReference>
<sequence length="411" mass="43595">MALTVFKNARIVDGTSPDLPDPVDFVVENGRFAEVQTASKVTGDDEVDLKGATVMPGLIDCHVHVSVVSQDARHSAELPSSLIAFQAAERMKRMLMRGFTTVRDAGGADGGLKRAVSEGWIDAPRLIISGKALAQTGGHTDFRPPYHFGSTAHYERNLGSMGRLCDGDAEVRRATREEIKGGADFIKVMADGGVASPADPIGYLVFSLDELKAIVEVAKGFGTYVAAHLYDDTAINRAIDCGIECVEHGNLAKDATISRMAREGIRVVPTNVTYDVISRMGAASGVTPAGLERCESVREAGLERTRKFYEAGVVAGYGSDLLGPLEASQSDEFALRARVIPPHAAIRAATVDAAKVLRREGELGEISPGALADFIVVDGNPLEDISVLTGQGERIPLIVQGGVAKKNSLAI</sequence>
<dbReference type="GO" id="GO:0016810">
    <property type="term" value="F:hydrolase activity, acting on carbon-nitrogen (but not peptide) bonds"/>
    <property type="evidence" value="ECO:0007669"/>
    <property type="project" value="InterPro"/>
</dbReference>
<dbReference type="Gene3D" id="2.30.40.10">
    <property type="entry name" value="Urease, subunit C, domain 1"/>
    <property type="match status" value="1"/>
</dbReference>
<dbReference type="Gene3D" id="3.20.20.140">
    <property type="entry name" value="Metal-dependent hydrolases"/>
    <property type="match status" value="1"/>
</dbReference>
<dbReference type="SUPFAM" id="SSF51556">
    <property type="entry name" value="Metallo-dependent hydrolases"/>
    <property type="match status" value="1"/>
</dbReference>
<dbReference type="InterPro" id="IPR057744">
    <property type="entry name" value="OTAase-like"/>
</dbReference>
<gene>
    <name evidence="2" type="ORF">SAMN04488050_12042</name>
</gene>
<feature type="domain" description="Amidohydrolase-related" evidence="1">
    <location>
        <begin position="53"/>
        <end position="401"/>
    </location>
</feature>
<name>A0A1I6WG55_9RHOB</name>
<organism evidence="2 3">
    <name type="scientific">Alloyangia pacifica</name>
    <dbReference type="NCBI Taxonomy" id="311180"/>
    <lineage>
        <taxon>Bacteria</taxon>
        <taxon>Pseudomonadati</taxon>
        <taxon>Pseudomonadota</taxon>
        <taxon>Alphaproteobacteria</taxon>
        <taxon>Rhodobacterales</taxon>
        <taxon>Roseobacteraceae</taxon>
        <taxon>Alloyangia</taxon>
    </lineage>
</organism>
<dbReference type="InterPro" id="IPR051781">
    <property type="entry name" value="Metallo-dep_Hydrolase"/>
</dbReference>
<reference evidence="3" key="1">
    <citation type="submission" date="2016-10" db="EMBL/GenBank/DDBJ databases">
        <authorList>
            <person name="Varghese N."/>
            <person name="Submissions S."/>
        </authorList>
    </citation>
    <scope>NUCLEOTIDE SEQUENCE [LARGE SCALE GENOMIC DNA]</scope>
    <source>
        <strain evidence="3">DSM 26894</strain>
    </source>
</reference>
<dbReference type="STRING" id="311180.SAMN04488050_12042"/>
<dbReference type="Pfam" id="PF01979">
    <property type="entry name" value="Amidohydro_1"/>
    <property type="match status" value="1"/>
</dbReference>
<accession>A0A1I6WG55</accession>
<evidence type="ECO:0000259" key="1">
    <source>
        <dbReference type="Pfam" id="PF01979"/>
    </source>
</evidence>
<dbReference type="AlphaFoldDB" id="A0A1I6WG55"/>
<evidence type="ECO:0000313" key="3">
    <source>
        <dbReference type="Proteomes" id="UP000199392"/>
    </source>
</evidence>